<evidence type="ECO:0000256" key="1">
    <source>
        <dbReference type="SAM" id="MobiDB-lite"/>
    </source>
</evidence>
<proteinExistence type="predicted"/>
<sequence>MRTWFISRSRANTGFLESIQVQPHSHQRRMDVPVASPIEENDLDRRKDAAQEAVTDADAESEEAAWSLKEREERRRRRPPFEAEVSDSDWERGRDCASAAALIFWIIVASEEEEGVGERRGEKVLKALVLKDGIDLITDLDKALTNLLSYPPLATLTSSECKSLLEDKLSDVVAAAGGFIPLEDRFNMLRQLDWNSLSHHQPHLESAAMVSY</sequence>
<gene>
    <name evidence="2" type="ORF">SAY87_000257</name>
</gene>
<accession>A0AAN7GBS7</accession>
<reference evidence="2 3" key="1">
    <citation type="journal article" date="2023" name="Hortic Res">
        <title>Pangenome of water caltrop reveals structural variations and asymmetric subgenome divergence after allopolyploidization.</title>
        <authorList>
            <person name="Zhang X."/>
            <person name="Chen Y."/>
            <person name="Wang L."/>
            <person name="Yuan Y."/>
            <person name="Fang M."/>
            <person name="Shi L."/>
            <person name="Lu R."/>
            <person name="Comes H.P."/>
            <person name="Ma Y."/>
            <person name="Chen Y."/>
            <person name="Huang G."/>
            <person name="Zhou Y."/>
            <person name="Zheng Z."/>
            <person name="Qiu Y."/>
        </authorList>
    </citation>
    <scope>NUCLEOTIDE SEQUENCE [LARGE SCALE GENOMIC DNA]</scope>
    <source>
        <tissue evidence="2">Roots</tissue>
    </source>
</reference>
<comment type="caution">
    <text evidence="2">The sequence shown here is derived from an EMBL/GenBank/DDBJ whole genome shotgun (WGS) entry which is preliminary data.</text>
</comment>
<name>A0AAN7GBS7_9MYRT</name>
<dbReference type="EMBL" id="JAXIOK010000023">
    <property type="protein sequence ID" value="KAK4742256.1"/>
    <property type="molecule type" value="Genomic_DNA"/>
</dbReference>
<evidence type="ECO:0000313" key="3">
    <source>
        <dbReference type="Proteomes" id="UP001345219"/>
    </source>
</evidence>
<dbReference type="Proteomes" id="UP001345219">
    <property type="component" value="Chromosome 1"/>
</dbReference>
<dbReference type="AlphaFoldDB" id="A0AAN7GBS7"/>
<keyword evidence="3" id="KW-1185">Reference proteome</keyword>
<evidence type="ECO:0000313" key="2">
    <source>
        <dbReference type="EMBL" id="KAK4742256.1"/>
    </source>
</evidence>
<feature type="region of interest" description="Disordered" evidence="1">
    <location>
        <begin position="18"/>
        <end position="89"/>
    </location>
</feature>
<organism evidence="2 3">
    <name type="scientific">Trapa incisa</name>
    <dbReference type="NCBI Taxonomy" id="236973"/>
    <lineage>
        <taxon>Eukaryota</taxon>
        <taxon>Viridiplantae</taxon>
        <taxon>Streptophyta</taxon>
        <taxon>Embryophyta</taxon>
        <taxon>Tracheophyta</taxon>
        <taxon>Spermatophyta</taxon>
        <taxon>Magnoliopsida</taxon>
        <taxon>eudicotyledons</taxon>
        <taxon>Gunneridae</taxon>
        <taxon>Pentapetalae</taxon>
        <taxon>rosids</taxon>
        <taxon>malvids</taxon>
        <taxon>Myrtales</taxon>
        <taxon>Lythraceae</taxon>
        <taxon>Trapa</taxon>
    </lineage>
</organism>
<protein>
    <submittedName>
        <fullName evidence="2">Uncharacterized protein</fullName>
    </submittedName>
</protein>